<comment type="caution">
    <text evidence="2">The sequence shown here is derived from an EMBL/GenBank/DDBJ whole genome shotgun (WGS) entry which is preliminary data.</text>
</comment>
<name>A0A9P5NFQ3_GYMJU</name>
<feature type="region of interest" description="Disordered" evidence="1">
    <location>
        <begin position="1"/>
        <end position="37"/>
    </location>
</feature>
<keyword evidence="3" id="KW-1185">Reference proteome</keyword>
<evidence type="ECO:0000256" key="1">
    <source>
        <dbReference type="SAM" id="MobiDB-lite"/>
    </source>
</evidence>
<gene>
    <name evidence="2" type="ORF">CPB84DRAFT_1750317</name>
</gene>
<dbReference type="AlphaFoldDB" id="A0A9P5NFQ3"/>
<organism evidence="2 3">
    <name type="scientific">Gymnopilus junonius</name>
    <name type="common">Spectacular rustgill mushroom</name>
    <name type="synonym">Gymnopilus spectabilis subsp. junonius</name>
    <dbReference type="NCBI Taxonomy" id="109634"/>
    <lineage>
        <taxon>Eukaryota</taxon>
        <taxon>Fungi</taxon>
        <taxon>Dikarya</taxon>
        <taxon>Basidiomycota</taxon>
        <taxon>Agaricomycotina</taxon>
        <taxon>Agaricomycetes</taxon>
        <taxon>Agaricomycetidae</taxon>
        <taxon>Agaricales</taxon>
        <taxon>Agaricineae</taxon>
        <taxon>Hymenogastraceae</taxon>
        <taxon>Gymnopilus</taxon>
    </lineage>
</organism>
<evidence type="ECO:0000313" key="2">
    <source>
        <dbReference type="EMBL" id="KAF8884930.1"/>
    </source>
</evidence>
<proteinExistence type="predicted"/>
<accession>A0A9P5NFQ3</accession>
<reference evidence="2" key="1">
    <citation type="submission" date="2020-11" db="EMBL/GenBank/DDBJ databases">
        <authorList>
            <consortium name="DOE Joint Genome Institute"/>
            <person name="Ahrendt S."/>
            <person name="Riley R."/>
            <person name="Andreopoulos W."/>
            <person name="LaButti K."/>
            <person name="Pangilinan J."/>
            <person name="Ruiz-duenas F.J."/>
            <person name="Barrasa J.M."/>
            <person name="Sanchez-Garcia M."/>
            <person name="Camarero S."/>
            <person name="Miyauchi S."/>
            <person name="Serrano A."/>
            <person name="Linde D."/>
            <person name="Babiker R."/>
            <person name="Drula E."/>
            <person name="Ayuso-Fernandez I."/>
            <person name="Pacheco R."/>
            <person name="Padilla G."/>
            <person name="Ferreira P."/>
            <person name="Barriuso J."/>
            <person name="Kellner H."/>
            <person name="Castanera R."/>
            <person name="Alfaro M."/>
            <person name="Ramirez L."/>
            <person name="Pisabarro A.G."/>
            <person name="Kuo A."/>
            <person name="Tritt A."/>
            <person name="Lipzen A."/>
            <person name="He G."/>
            <person name="Yan M."/>
            <person name="Ng V."/>
            <person name="Cullen D."/>
            <person name="Martin F."/>
            <person name="Rosso M.-N."/>
            <person name="Henrissat B."/>
            <person name="Hibbett D."/>
            <person name="Martinez A.T."/>
            <person name="Grigoriev I.V."/>
        </authorList>
    </citation>
    <scope>NUCLEOTIDE SEQUENCE</scope>
    <source>
        <strain evidence="2">AH 44721</strain>
    </source>
</reference>
<dbReference type="EMBL" id="JADNYJ010000105">
    <property type="protein sequence ID" value="KAF8884930.1"/>
    <property type="molecule type" value="Genomic_DNA"/>
</dbReference>
<evidence type="ECO:0000313" key="3">
    <source>
        <dbReference type="Proteomes" id="UP000724874"/>
    </source>
</evidence>
<protein>
    <submittedName>
        <fullName evidence="2">Uncharacterized protein</fullName>
    </submittedName>
</protein>
<dbReference type="Proteomes" id="UP000724874">
    <property type="component" value="Unassembled WGS sequence"/>
</dbReference>
<sequence length="161" mass="17200">MASFCTSRGLDKGGRRVVSASNVENEGRGATAAGGKQWQRQRAVVEMELWNIARISHELILTSPGMNETKLPRLNKPDGQWVAATTDVVMVLWDHAQARKTVPSCVCCKGGGTSGSRVYWALPGPVPVTHLAVNYSAKQNAVKAKRPNAGLPPGLVVSVVI</sequence>